<evidence type="ECO:0000313" key="3">
    <source>
        <dbReference type="Proteomes" id="UP001474421"/>
    </source>
</evidence>
<feature type="compositionally biased region" description="Basic residues" evidence="1">
    <location>
        <begin position="123"/>
        <end position="135"/>
    </location>
</feature>
<feature type="compositionally biased region" description="Low complexity" evidence="1">
    <location>
        <begin position="1"/>
        <end position="11"/>
    </location>
</feature>
<feature type="compositionally biased region" description="Pro residues" evidence="1">
    <location>
        <begin position="12"/>
        <end position="22"/>
    </location>
</feature>
<sequence length="283" mass="30740">PLRQGSLGSPAARPPSGAPPLGQPRSPRLRTVSIASAAALRSPSPPSLPRPPTLRHCLFVLEKENKMSLEPPEGWGGEGDERRQEPGDPALLRGKDPTQAPRKREGVPQLESGRRGFPPRGGGRARRFQGGRRREKSSSLSSSDRGFLVQSRRGSFPPKSRGTPPQIQWSVYVGGEGLLIKEGLDPGDQMGEVVGFLVAVDGVFPLEVKKVHLCGCGCSCHDFGGYTETGVKNAMWNSRLGGAFPFFPVWGYRCKRLLKRPLVPCIFVFCFFRKAPPSPQIPG</sequence>
<protein>
    <submittedName>
        <fullName evidence="2">Uncharacterized protein</fullName>
    </submittedName>
</protein>
<evidence type="ECO:0000256" key="1">
    <source>
        <dbReference type="SAM" id="MobiDB-lite"/>
    </source>
</evidence>
<evidence type="ECO:0000313" key="2">
    <source>
        <dbReference type="EMBL" id="KAK9394090.1"/>
    </source>
</evidence>
<dbReference type="AlphaFoldDB" id="A0AAW1AXA0"/>
<dbReference type="EMBL" id="JAOTOJ010000012">
    <property type="protein sequence ID" value="KAK9394090.1"/>
    <property type="molecule type" value="Genomic_DNA"/>
</dbReference>
<feature type="compositionally biased region" description="Pro residues" evidence="1">
    <location>
        <begin position="43"/>
        <end position="52"/>
    </location>
</feature>
<comment type="caution">
    <text evidence="2">The sequence shown here is derived from an EMBL/GenBank/DDBJ whole genome shotgun (WGS) entry which is preliminary data.</text>
</comment>
<feature type="region of interest" description="Disordered" evidence="1">
    <location>
        <begin position="1"/>
        <end position="163"/>
    </location>
</feature>
<name>A0AAW1AXA0_CROAD</name>
<proteinExistence type="predicted"/>
<organism evidence="2 3">
    <name type="scientific">Crotalus adamanteus</name>
    <name type="common">Eastern diamondback rattlesnake</name>
    <dbReference type="NCBI Taxonomy" id="8729"/>
    <lineage>
        <taxon>Eukaryota</taxon>
        <taxon>Metazoa</taxon>
        <taxon>Chordata</taxon>
        <taxon>Craniata</taxon>
        <taxon>Vertebrata</taxon>
        <taxon>Euteleostomi</taxon>
        <taxon>Lepidosauria</taxon>
        <taxon>Squamata</taxon>
        <taxon>Bifurcata</taxon>
        <taxon>Unidentata</taxon>
        <taxon>Episquamata</taxon>
        <taxon>Toxicofera</taxon>
        <taxon>Serpentes</taxon>
        <taxon>Colubroidea</taxon>
        <taxon>Viperidae</taxon>
        <taxon>Crotalinae</taxon>
        <taxon>Crotalus</taxon>
    </lineage>
</organism>
<reference evidence="2 3" key="1">
    <citation type="journal article" date="2024" name="Proc. Natl. Acad. Sci. U.S.A.">
        <title>The genetic regulatory architecture and epigenomic basis for age-related changes in rattlesnake venom.</title>
        <authorList>
            <person name="Hogan M.P."/>
            <person name="Holding M.L."/>
            <person name="Nystrom G.S."/>
            <person name="Colston T.J."/>
            <person name="Bartlett D.A."/>
            <person name="Mason A.J."/>
            <person name="Ellsworth S.A."/>
            <person name="Rautsaw R.M."/>
            <person name="Lawrence K.C."/>
            <person name="Strickland J.L."/>
            <person name="He B."/>
            <person name="Fraser P."/>
            <person name="Margres M.J."/>
            <person name="Gilbert D.M."/>
            <person name="Gibbs H.L."/>
            <person name="Parkinson C.L."/>
            <person name="Rokyta D.R."/>
        </authorList>
    </citation>
    <scope>NUCLEOTIDE SEQUENCE [LARGE SCALE GENOMIC DNA]</scope>
    <source>
        <strain evidence="2">DRR0105</strain>
    </source>
</reference>
<dbReference type="Proteomes" id="UP001474421">
    <property type="component" value="Unassembled WGS sequence"/>
</dbReference>
<accession>A0AAW1AXA0</accession>
<keyword evidence="3" id="KW-1185">Reference proteome</keyword>
<feature type="non-terminal residue" evidence="2">
    <location>
        <position position="1"/>
    </location>
</feature>
<gene>
    <name evidence="2" type="ORF">NXF25_015753</name>
</gene>